<feature type="compositionally biased region" description="Low complexity" evidence="1">
    <location>
        <begin position="1"/>
        <end position="15"/>
    </location>
</feature>
<comment type="caution">
    <text evidence="2">The sequence shown here is derived from an EMBL/GenBank/DDBJ whole genome shotgun (WGS) entry which is preliminary data.</text>
</comment>
<evidence type="ECO:0000256" key="1">
    <source>
        <dbReference type="SAM" id="MobiDB-lite"/>
    </source>
</evidence>
<organism evidence="2 3">
    <name type="scientific">Caproiciproducens galactitolivorans</name>
    <dbReference type="NCBI Taxonomy" id="642589"/>
    <lineage>
        <taxon>Bacteria</taxon>
        <taxon>Bacillati</taxon>
        <taxon>Bacillota</taxon>
        <taxon>Clostridia</taxon>
        <taxon>Eubacteriales</taxon>
        <taxon>Acutalibacteraceae</taxon>
        <taxon>Caproiciproducens</taxon>
    </lineage>
</organism>
<evidence type="ECO:0008006" key="4">
    <source>
        <dbReference type="Google" id="ProtNLM"/>
    </source>
</evidence>
<dbReference type="AlphaFoldDB" id="A0A4Z0YDB6"/>
<protein>
    <recommendedName>
        <fullName evidence="4">DUF4355 domain-containing protein</fullName>
    </recommendedName>
</protein>
<keyword evidence="3" id="KW-1185">Reference proteome</keyword>
<proteinExistence type="predicted"/>
<evidence type="ECO:0000313" key="2">
    <source>
        <dbReference type="EMBL" id="TGJ75826.1"/>
    </source>
</evidence>
<accession>A0A4Z0YDB6</accession>
<sequence length="161" mass="18945">MEQENTNVQQEENVTMTKTEYQKSIQSAEDKLRTSYSKQIKALEDKIKELTPADKTDAELDYEKRVKELEAREKKMNLLESLTAKNIDKSFADYLKDDIDIEAFSTYFQKIINHEVESSGFKPSGHNNNVQMSKDKWHSMSYHEKQEFYNSNPELAKKFMQ</sequence>
<evidence type="ECO:0000313" key="3">
    <source>
        <dbReference type="Proteomes" id="UP000297714"/>
    </source>
</evidence>
<name>A0A4Z0YDB6_9FIRM</name>
<dbReference type="EMBL" id="SRMQ01000010">
    <property type="protein sequence ID" value="TGJ75826.1"/>
    <property type="molecule type" value="Genomic_DNA"/>
</dbReference>
<dbReference type="Proteomes" id="UP000297714">
    <property type="component" value="Unassembled WGS sequence"/>
</dbReference>
<feature type="region of interest" description="Disordered" evidence="1">
    <location>
        <begin position="1"/>
        <end position="22"/>
    </location>
</feature>
<dbReference type="RefSeq" id="WP_135660424.1">
    <property type="nucleotide sequence ID" value="NZ_SRMQ01000010.1"/>
</dbReference>
<reference evidence="2 3" key="1">
    <citation type="submission" date="2019-04" db="EMBL/GenBank/DDBJ databases">
        <authorList>
            <person name="Poehlein A."/>
            <person name="Bengelsdorf F.R."/>
            <person name="Duerre P."/>
            <person name="Daniel R."/>
        </authorList>
    </citation>
    <scope>NUCLEOTIDE SEQUENCE [LARGE SCALE GENOMIC DNA]</scope>
    <source>
        <strain evidence="2 3">BS-1</strain>
    </source>
</reference>
<gene>
    <name evidence="2" type="ORF">CAGA_20330</name>
</gene>
<dbReference type="OrthoDB" id="51242at541000"/>